<reference evidence="9 10" key="1">
    <citation type="submission" date="2024-05" db="EMBL/GenBank/DDBJ databases">
        <authorList>
            <person name="Zhao H."/>
            <person name="Xu Y."/>
            <person name="Lin S."/>
            <person name="Spain J.C."/>
            <person name="Zhou N.-Y."/>
        </authorList>
    </citation>
    <scope>NUCLEOTIDE SEQUENCE [LARGE SCALE GENOMIC DNA]</scope>
    <source>
        <strain evidence="9 10">NEAU-NG30</strain>
    </source>
</reference>
<evidence type="ECO:0000256" key="4">
    <source>
        <dbReference type="ARBA" id="ARBA00022603"/>
    </source>
</evidence>
<comment type="pathway">
    <text evidence="1">Cofactor biosynthesis; adenosylcobalamin biosynthesis.</text>
</comment>
<gene>
    <name evidence="9" type="ORF">ABJI51_35575</name>
</gene>
<dbReference type="NCBIfam" id="TIGR01466">
    <property type="entry name" value="cobJ_cbiH"/>
    <property type="match status" value="1"/>
</dbReference>
<dbReference type="EC" id="2.1.1.130" evidence="9"/>
<sequence>MSLGKLYGVGLGPGDPELMTVKAARIISEAHVIAYHSARHGRSIARSVAEPYLREGQIEEKLVYPVTTETTDHPGGYEGAIADFYELSAKRLAEHLDAGRDVVLLCEGDPFFYGSYMYMHERLAGRFEAIVVPGVTSVSAASSVLGRPLVQRDEVLTVLPGTLPAPELARRLADTDAAAVLKLGRTFSSVRDALAEAGKLDDAVYVERATWGQQRIEPFADVDPSTVPYFSLALLPSPAYASRQSPAPAPAAAAEGGEVVVVGLGPAGPEWLTPEAAAELDAAEHIVGYGPYVARVPQKAGQQRHASGNRVEADRAVEALSLAASGARVAVVSSGDPGVFAMASAVLEQLAAGHGAGVRVRIVPGVTAAQAAASRVGAPLGHDYCVLSLSDRLKPWEIIEKRLDAAGAADLVLALYNPASRSRTTQLVAAIEVLLRHRAPSTPVVVARDVGGQEEDIRVTTLGGLDPSTVDMRCLLIVGSSRTRVDGGVVWTPRSY</sequence>
<dbReference type="NCBIfam" id="NF004647">
    <property type="entry name" value="PRK05990.1"/>
    <property type="match status" value="1"/>
</dbReference>
<dbReference type="GO" id="GO:0030788">
    <property type="term" value="F:precorrin-2 C20-methyltransferase activity"/>
    <property type="evidence" value="ECO:0007669"/>
    <property type="project" value="UniProtKB-EC"/>
</dbReference>
<dbReference type="InterPro" id="IPR006364">
    <property type="entry name" value="CobI/CbiL/CobIJ_dom"/>
</dbReference>
<dbReference type="EMBL" id="JBDZYD010000015">
    <property type="protein sequence ID" value="MEQ0564428.1"/>
    <property type="molecule type" value="Genomic_DNA"/>
</dbReference>
<dbReference type="InterPro" id="IPR012382">
    <property type="entry name" value="CobI/CbiL"/>
</dbReference>
<dbReference type="RefSeq" id="WP_348955488.1">
    <property type="nucleotide sequence ID" value="NZ_JBDZYD010000015.1"/>
</dbReference>
<dbReference type="InterPro" id="IPR000878">
    <property type="entry name" value="4pyrrol_Mease"/>
</dbReference>
<evidence type="ECO:0000256" key="1">
    <source>
        <dbReference type="ARBA" id="ARBA00004953"/>
    </source>
</evidence>
<dbReference type="PROSITE" id="PS00839">
    <property type="entry name" value="SUMT_1"/>
    <property type="match status" value="1"/>
</dbReference>
<dbReference type="GO" id="GO:0032259">
    <property type="term" value="P:methylation"/>
    <property type="evidence" value="ECO:0007669"/>
    <property type="project" value="UniProtKB-KW"/>
</dbReference>
<evidence type="ECO:0000256" key="7">
    <source>
        <dbReference type="RuleBase" id="RU003960"/>
    </source>
</evidence>
<proteinExistence type="inferred from homology"/>
<evidence type="ECO:0000313" key="9">
    <source>
        <dbReference type="EMBL" id="MEQ0564428.1"/>
    </source>
</evidence>
<name>A0ABV0LSH6_9PSEU</name>
<organism evidence="9 10">
    <name type="scientific">Amycolatopsis melonis</name>
    <dbReference type="NCBI Taxonomy" id="3156488"/>
    <lineage>
        <taxon>Bacteria</taxon>
        <taxon>Bacillati</taxon>
        <taxon>Actinomycetota</taxon>
        <taxon>Actinomycetes</taxon>
        <taxon>Pseudonocardiales</taxon>
        <taxon>Pseudonocardiaceae</taxon>
        <taxon>Amycolatopsis</taxon>
    </lineage>
</organism>
<dbReference type="CDD" id="cd11646">
    <property type="entry name" value="Precorrin_3B_C17_MT"/>
    <property type="match status" value="1"/>
</dbReference>
<dbReference type="Pfam" id="PF00590">
    <property type="entry name" value="TP_methylase"/>
    <property type="match status" value="2"/>
</dbReference>
<accession>A0ABV0LSH6</accession>
<dbReference type="PANTHER" id="PTHR47036">
    <property type="entry name" value="COBALT-FACTOR III C(17)-METHYLTRANSFERASE-RELATED"/>
    <property type="match status" value="1"/>
</dbReference>
<dbReference type="SUPFAM" id="SSF53790">
    <property type="entry name" value="Tetrapyrrole methylase"/>
    <property type="match status" value="2"/>
</dbReference>
<dbReference type="InterPro" id="IPR003043">
    <property type="entry name" value="Uropor_MeTrfase_CS"/>
</dbReference>
<feature type="domain" description="Tetrapyrrole methylase" evidence="8">
    <location>
        <begin position="5"/>
        <end position="217"/>
    </location>
</feature>
<feature type="domain" description="Tetrapyrrole methylase" evidence="8">
    <location>
        <begin position="259"/>
        <end position="465"/>
    </location>
</feature>
<keyword evidence="10" id="KW-1185">Reference proteome</keyword>
<dbReference type="Proteomes" id="UP001440984">
    <property type="component" value="Unassembled WGS sequence"/>
</dbReference>
<dbReference type="InterPro" id="IPR035996">
    <property type="entry name" value="4pyrrol_Methylase_sf"/>
</dbReference>
<evidence type="ECO:0000313" key="10">
    <source>
        <dbReference type="Proteomes" id="UP001440984"/>
    </source>
</evidence>
<evidence type="ECO:0000259" key="8">
    <source>
        <dbReference type="Pfam" id="PF00590"/>
    </source>
</evidence>
<dbReference type="InterPro" id="IPR014776">
    <property type="entry name" value="4pyrrole_Mease_sub2"/>
</dbReference>
<evidence type="ECO:0000256" key="6">
    <source>
        <dbReference type="ARBA" id="ARBA00022691"/>
    </source>
</evidence>
<dbReference type="InterPro" id="IPR014777">
    <property type="entry name" value="4pyrrole_Mease_sub1"/>
</dbReference>
<dbReference type="PROSITE" id="PS00840">
    <property type="entry name" value="SUMT_2"/>
    <property type="match status" value="1"/>
</dbReference>
<dbReference type="Gene3D" id="3.30.950.10">
    <property type="entry name" value="Methyltransferase, Cobalt-precorrin-4 Transmethylase, Domain 2"/>
    <property type="match status" value="2"/>
</dbReference>
<evidence type="ECO:0000256" key="2">
    <source>
        <dbReference type="ARBA" id="ARBA00005879"/>
    </source>
</evidence>
<keyword evidence="4 7" id="KW-0489">Methyltransferase</keyword>
<protein>
    <submittedName>
        <fullName evidence="9">Precorrin-2 C(20)-methyltransferase</fullName>
        <ecNumber evidence="9">2.1.1.130</ecNumber>
    </submittedName>
</protein>
<keyword evidence="5 7" id="KW-0808">Transferase</keyword>
<comment type="similarity">
    <text evidence="2 7">Belongs to the precorrin methyltransferase family.</text>
</comment>
<dbReference type="CDD" id="cd11645">
    <property type="entry name" value="Precorrin_2_C20_MT"/>
    <property type="match status" value="1"/>
</dbReference>
<dbReference type="InterPro" id="IPR006363">
    <property type="entry name" value="Cbl_synth_CobJ/CibH_dom"/>
</dbReference>
<dbReference type="InterPro" id="IPR051810">
    <property type="entry name" value="Precorrin_MeTrfase"/>
</dbReference>
<keyword evidence="6" id="KW-0949">S-adenosyl-L-methionine</keyword>
<evidence type="ECO:0000256" key="3">
    <source>
        <dbReference type="ARBA" id="ARBA00022573"/>
    </source>
</evidence>
<dbReference type="NCBIfam" id="TIGR01467">
    <property type="entry name" value="cobI_cbiL"/>
    <property type="match status" value="1"/>
</dbReference>
<comment type="caution">
    <text evidence="9">The sequence shown here is derived from an EMBL/GenBank/DDBJ whole genome shotgun (WGS) entry which is preliminary data.</text>
</comment>
<keyword evidence="3" id="KW-0169">Cobalamin biosynthesis</keyword>
<evidence type="ECO:0000256" key="5">
    <source>
        <dbReference type="ARBA" id="ARBA00022679"/>
    </source>
</evidence>
<dbReference type="PANTHER" id="PTHR47036:SF1">
    <property type="entry name" value="COBALT-FACTOR III C(17)-METHYLTRANSFERASE-RELATED"/>
    <property type="match status" value="1"/>
</dbReference>
<dbReference type="Gene3D" id="3.40.1010.10">
    <property type="entry name" value="Cobalt-precorrin-4 Transmethylase, Domain 1"/>
    <property type="match status" value="2"/>
</dbReference>